<reference evidence="8" key="1">
    <citation type="submission" date="2025-08" db="UniProtKB">
        <authorList>
            <consortium name="Ensembl"/>
        </authorList>
    </citation>
    <scope>IDENTIFICATION</scope>
</reference>
<dbReference type="GO" id="GO:0099500">
    <property type="term" value="P:vesicle fusion to plasma membrane"/>
    <property type="evidence" value="ECO:0007669"/>
    <property type="project" value="Ensembl"/>
</dbReference>
<dbReference type="GO" id="GO:0030659">
    <property type="term" value="C:cytoplasmic vesicle membrane"/>
    <property type="evidence" value="ECO:0007669"/>
    <property type="project" value="Ensembl"/>
</dbReference>
<evidence type="ECO:0000256" key="4">
    <source>
        <dbReference type="ARBA" id="ARBA00022989"/>
    </source>
</evidence>
<evidence type="ECO:0000256" key="2">
    <source>
        <dbReference type="ARBA" id="ARBA00006843"/>
    </source>
</evidence>
<feature type="compositionally biased region" description="Low complexity" evidence="6">
    <location>
        <begin position="77"/>
        <end position="98"/>
    </location>
</feature>
<dbReference type="GO" id="GO:0048471">
    <property type="term" value="C:perinuclear region of cytoplasm"/>
    <property type="evidence" value="ECO:0007669"/>
    <property type="project" value="Ensembl"/>
</dbReference>
<dbReference type="Ensembl" id="ENSSMRT00000011992.1">
    <property type="protein sequence ID" value="ENSSMRP00000010287.1"/>
    <property type="gene ID" value="ENSSMRG00000008166.1"/>
</dbReference>
<protein>
    <submittedName>
        <fullName evidence="8">Trafficking regulator of GLUT4 (SLC2A4) 1/pseudo</fullName>
    </submittedName>
</protein>
<comment type="similarity">
    <text evidence="2">Belongs to the CD225/Dispanin family.</text>
</comment>
<organism evidence="8 9">
    <name type="scientific">Salvator merianae</name>
    <name type="common">Argentine black and white tegu</name>
    <name type="synonym">Tupinambis merianae</name>
    <dbReference type="NCBI Taxonomy" id="96440"/>
    <lineage>
        <taxon>Eukaryota</taxon>
        <taxon>Metazoa</taxon>
        <taxon>Chordata</taxon>
        <taxon>Craniata</taxon>
        <taxon>Vertebrata</taxon>
        <taxon>Euteleostomi</taxon>
        <taxon>Lepidosauria</taxon>
        <taxon>Squamata</taxon>
        <taxon>Bifurcata</taxon>
        <taxon>Unidentata</taxon>
        <taxon>Episquamata</taxon>
        <taxon>Laterata</taxon>
        <taxon>Teiioidea</taxon>
        <taxon>Teiidae</taxon>
        <taxon>Salvator</taxon>
    </lineage>
</organism>
<dbReference type="Proteomes" id="UP000694421">
    <property type="component" value="Unplaced"/>
</dbReference>
<reference evidence="8" key="2">
    <citation type="submission" date="2025-09" db="UniProtKB">
        <authorList>
            <consortium name="Ensembl"/>
        </authorList>
    </citation>
    <scope>IDENTIFICATION</scope>
</reference>
<evidence type="ECO:0000256" key="1">
    <source>
        <dbReference type="ARBA" id="ARBA00004370"/>
    </source>
</evidence>
<keyword evidence="4 7" id="KW-1133">Transmembrane helix</keyword>
<feature type="transmembrane region" description="Helical" evidence="7">
    <location>
        <begin position="155"/>
        <end position="179"/>
    </location>
</feature>
<sequence length="182" mass="19272">MAINAEAPLAKALEGAPPAADAQETEKLLTAAGRRSKASLSGLPGGQDAALPDGGGETERNGHGLPPYRADSEGHLTRSGSPSRLSLRRASSTATTSNLHEAGRPRDYLLLAIFSCFCPIWPINILALVFSIMSRKSSQQRDMDGARRLGHVARYLSIFSIVAGSIIIIICAINFAGLFKTD</sequence>
<dbReference type="GO" id="GO:0044381">
    <property type="term" value="P:glucose import in response to insulin stimulus"/>
    <property type="evidence" value="ECO:0007669"/>
    <property type="project" value="Ensembl"/>
</dbReference>
<proteinExistence type="inferred from homology"/>
<dbReference type="PANTHER" id="PTHR14948:SF1">
    <property type="entry name" value="TRAFFICKING REGULATOR OF GLUT4 1"/>
    <property type="match status" value="1"/>
</dbReference>
<dbReference type="GeneTree" id="ENSGT00940000160337"/>
<dbReference type="InterPro" id="IPR007593">
    <property type="entry name" value="CD225/Dispanin_fam"/>
</dbReference>
<evidence type="ECO:0000256" key="6">
    <source>
        <dbReference type="SAM" id="MobiDB-lite"/>
    </source>
</evidence>
<dbReference type="GO" id="GO:0005886">
    <property type="term" value="C:plasma membrane"/>
    <property type="evidence" value="ECO:0007669"/>
    <property type="project" value="Ensembl"/>
</dbReference>
<comment type="subcellular location">
    <subcellularLocation>
        <location evidence="1">Membrane</location>
    </subcellularLocation>
</comment>
<dbReference type="Pfam" id="PF04505">
    <property type="entry name" value="CD225"/>
    <property type="match status" value="1"/>
</dbReference>
<accession>A0A8D0DN95</accession>
<feature type="transmembrane region" description="Helical" evidence="7">
    <location>
        <begin position="108"/>
        <end position="134"/>
    </location>
</feature>
<feature type="region of interest" description="Disordered" evidence="6">
    <location>
        <begin position="1"/>
        <end position="98"/>
    </location>
</feature>
<keyword evidence="3 7" id="KW-0812">Transmembrane</keyword>
<keyword evidence="9" id="KW-1185">Reference proteome</keyword>
<keyword evidence="5 7" id="KW-0472">Membrane</keyword>
<name>A0A8D0DN95_SALMN</name>
<evidence type="ECO:0000256" key="5">
    <source>
        <dbReference type="ARBA" id="ARBA00023136"/>
    </source>
</evidence>
<evidence type="ECO:0000256" key="7">
    <source>
        <dbReference type="SAM" id="Phobius"/>
    </source>
</evidence>
<dbReference type="InterPro" id="IPR051423">
    <property type="entry name" value="CD225/Dispanin"/>
</dbReference>
<dbReference type="OMA" id="ICAINFA"/>
<dbReference type="PANTHER" id="PTHR14948">
    <property type="entry name" value="NG5"/>
    <property type="match status" value="1"/>
</dbReference>
<evidence type="ECO:0000313" key="8">
    <source>
        <dbReference type="Ensembl" id="ENSSMRP00000010287.1"/>
    </source>
</evidence>
<evidence type="ECO:0000313" key="9">
    <source>
        <dbReference type="Proteomes" id="UP000694421"/>
    </source>
</evidence>
<evidence type="ECO:0000256" key="3">
    <source>
        <dbReference type="ARBA" id="ARBA00022692"/>
    </source>
</evidence>
<dbReference type="GO" id="GO:0099638">
    <property type="term" value="P:endosome to plasma membrane protein transport"/>
    <property type="evidence" value="ECO:0007669"/>
    <property type="project" value="Ensembl"/>
</dbReference>
<dbReference type="AlphaFoldDB" id="A0A8D0DN95"/>